<keyword evidence="1" id="KW-0472">Membrane</keyword>
<dbReference type="Proteomes" id="UP000294933">
    <property type="component" value="Unassembled WGS sequence"/>
</dbReference>
<dbReference type="STRING" id="50990.A0A4Y7PU44"/>
<feature type="transmembrane region" description="Helical" evidence="1">
    <location>
        <begin position="218"/>
        <end position="239"/>
    </location>
</feature>
<evidence type="ECO:0000256" key="1">
    <source>
        <dbReference type="SAM" id="Phobius"/>
    </source>
</evidence>
<evidence type="ECO:0000313" key="4">
    <source>
        <dbReference type="Proteomes" id="UP000294933"/>
    </source>
</evidence>
<dbReference type="PANTHER" id="PTHR40465:SF1">
    <property type="entry name" value="DUF6534 DOMAIN-CONTAINING PROTEIN"/>
    <property type="match status" value="1"/>
</dbReference>
<dbReference type="OrthoDB" id="3206554at2759"/>
<feature type="transmembrane region" description="Helical" evidence="1">
    <location>
        <begin position="245"/>
        <end position="266"/>
    </location>
</feature>
<feature type="transmembrane region" description="Helical" evidence="1">
    <location>
        <begin position="60"/>
        <end position="81"/>
    </location>
</feature>
<sequence length="449" mass="50132">MVVPQSLFALTVSNVKAHPSDFVGPNIAGALVQALETGVLINQSIRFWSRSSNEHPMIKALVVFVSVASLFQTGLGFYNTWRVCVFGFGNYIRVLDLAWEDRIQPGLACTMAGPVQAFLIWRCWSAMRRRWFILLPLASLLIASIVMNIIITVQVFDINWEIVIALGEHLPYQFISAFVISAFLDIVLTSLMLWFLISAKSQVVSRRFDAIIGRLLIMLWEAAVPPCACAIVGCLTYIYMSQRNFWDVFCQSILGKLYVISLFVILNGRAELRHYPVASEPAGGVTRYWMSGQEVRVHLTTIEDVLTVPSSENEFSPVDTPNETRPMRPWSKLVRRDSDKVGMSSSHSQAALRPHSNGLDNFDLVELGPAPPPPRAWRGSRSKFVSRSVDLEKGYPPTAYGEDSSRPWSGEGTARHRCTCHMHDQDVVSVAEEDEGIRTSTYSAVGRGS</sequence>
<dbReference type="Pfam" id="PF20152">
    <property type="entry name" value="DUF6534"/>
    <property type="match status" value="1"/>
</dbReference>
<reference evidence="3 4" key="1">
    <citation type="submission" date="2018-06" db="EMBL/GenBank/DDBJ databases">
        <title>A transcriptomic atlas of mushroom development highlights an independent origin of complex multicellularity.</title>
        <authorList>
            <consortium name="DOE Joint Genome Institute"/>
            <person name="Krizsan K."/>
            <person name="Almasi E."/>
            <person name="Merenyi Z."/>
            <person name="Sahu N."/>
            <person name="Viragh M."/>
            <person name="Koszo T."/>
            <person name="Mondo S."/>
            <person name="Kiss B."/>
            <person name="Balint B."/>
            <person name="Kues U."/>
            <person name="Barry K."/>
            <person name="Hegedus J.C."/>
            <person name="Henrissat B."/>
            <person name="Johnson J."/>
            <person name="Lipzen A."/>
            <person name="Ohm R."/>
            <person name="Nagy I."/>
            <person name="Pangilinan J."/>
            <person name="Yan J."/>
            <person name="Xiong Y."/>
            <person name="Grigoriev I.V."/>
            <person name="Hibbett D.S."/>
            <person name="Nagy L.G."/>
        </authorList>
    </citation>
    <scope>NUCLEOTIDE SEQUENCE [LARGE SCALE GENOMIC DNA]</scope>
    <source>
        <strain evidence="3 4">SZMC22713</strain>
    </source>
</reference>
<dbReference type="EMBL" id="ML170202">
    <property type="protein sequence ID" value="TDL18937.1"/>
    <property type="molecule type" value="Genomic_DNA"/>
</dbReference>
<dbReference type="PANTHER" id="PTHR40465">
    <property type="entry name" value="CHROMOSOME 1, WHOLE GENOME SHOTGUN SEQUENCE"/>
    <property type="match status" value="1"/>
</dbReference>
<organism evidence="3 4">
    <name type="scientific">Rickenella mellea</name>
    <dbReference type="NCBI Taxonomy" id="50990"/>
    <lineage>
        <taxon>Eukaryota</taxon>
        <taxon>Fungi</taxon>
        <taxon>Dikarya</taxon>
        <taxon>Basidiomycota</taxon>
        <taxon>Agaricomycotina</taxon>
        <taxon>Agaricomycetes</taxon>
        <taxon>Hymenochaetales</taxon>
        <taxon>Rickenellaceae</taxon>
        <taxon>Rickenella</taxon>
    </lineage>
</organism>
<keyword evidence="1" id="KW-1133">Transmembrane helix</keyword>
<dbReference type="VEuPathDB" id="FungiDB:BD410DRAFT_792733"/>
<keyword evidence="1" id="KW-0812">Transmembrane</keyword>
<name>A0A4Y7PU44_9AGAM</name>
<gene>
    <name evidence="3" type="ORF">BD410DRAFT_792733</name>
</gene>
<accession>A0A4Y7PU44</accession>
<feature type="transmembrane region" description="Helical" evidence="1">
    <location>
        <begin position="103"/>
        <end position="124"/>
    </location>
</feature>
<evidence type="ECO:0000259" key="2">
    <source>
        <dbReference type="Pfam" id="PF20152"/>
    </source>
</evidence>
<feature type="transmembrane region" description="Helical" evidence="1">
    <location>
        <begin position="174"/>
        <end position="197"/>
    </location>
</feature>
<feature type="transmembrane region" description="Helical" evidence="1">
    <location>
        <begin position="131"/>
        <end position="154"/>
    </location>
</feature>
<evidence type="ECO:0000313" key="3">
    <source>
        <dbReference type="EMBL" id="TDL18937.1"/>
    </source>
</evidence>
<feature type="domain" description="DUF6534" evidence="2">
    <location>
        <begin position="181"/>
        <end position="270"/>
    </location>
</feature>
<protein>
    <recommendedName>
        <fullName evidence="2">DUF6534 domain-containing protein</fullName>
    </recommendedName>
</protein>
<proteinExistence type="predicted"/>
<dbReference type="AlphaFoldDB" id="A0A4Y7PU44"/>
<dbReference type="InterPro" id="IPR045339">
    <property type="entry name" value="DUF6534"/>
</dbReference>
<keyword evidence="4" id="KW-1185">Reference proteome</keyword>